<dbReference type="GO" id="GO:0001517">
    <property type="term" value="F:N-acetylglucosamine 6-O-sulfotransferase activity"/>
    <property type="evidence" value="ECO:0007669"/>
    <property type="project" value="TreeGrafter"/>
</dbReference>
<dbReference type="KEGG" id="muo:115466300"/>
<evidence type="ECO:0000259" key="3">
    <source>
        <dbReference type="Pfam" id="PF00685"/>
    </source>
</evidence>
<dbReference type="Gene3D" id="3.40.50.300">
    <property type="entry name" value="P-loop containing nucleotide triphosphate hydrolases"/>
    <property type="match status" value="1"/>
</dbReference>
<dbReference type="PANTHER" id="PTHR10704:SF4">
    <property type="entry name" value="CARBOHYDRATE SULFOTRANSFERASE 6"/>
    <property type="match status" value="1"/>
</dbReference>
<dbReference type="PANTHER" id="PTHR10704">
    <property type="entry name" value="CARBOHYDRATE SULFOTRANSFERASE"/>
    <property type="match status" value="1"/>
</dbReference>
<comment type="similarity">
    <text evidence="1">Belongs to the sulfotransferase 1 family.</text>
</comment>
<organism evidence="4 5">
    <name type="scientific">Microcaecilia unicolor</name>
    <dbReference type="NCBI Taxonomy" id="1415580"/>
    <lineage>
        <taxon>Eukaryota</taxon>
        <taxon>Metazoa</taxon>
        <taxon>Chordata</taxon>
        <taxon>Craniata</taxon>
        <taxon>Vertebrata</taxon>
        <taxon>Euteleostomi</taxon>
        <taxon>Amphibia</taxon>
        <taxon>Gymnophiona</taxon>
        <taxon>Siphonopidae</taxon>
        <taxon>Microcaecilia</taxon>
    </lineage>
</organism>
<gene>
    <name evidence="5" type="primary">LOC115466300</name>
</gene>
<dbReference type="InParanoid" id="A0A6P7XRN1"/>
<evidence type="ECO:0000256" key="1">
    <source>
        <dbReference type="RuleBase" id="RU361155"/>
    </source>
</evidence>
<evidence type="ECO:0000313" key="5">
    <source>
        <dbReference type="RefSeq" id="XP_030053325.1"/>
    </source>
</evidence>
<sequence>MNPSVRFSRVCLLVLVSALMILYWKKQHCTVFDQIPQGRTVKTRLLILSTWRAGSSFVGQLFNQNPDVFYLMEPIWHVWKLLSTKPPYLLQPAARNLLRSIFLCDMEALTSYVYKDEFISDLFMWQESRALCTPPACNAFQRCDIIDRLLCINDCMQVPFRKIEEACRTYSHIVVKAVRLLDLKVLYPLLRDQSLNLTIIHLVRDPRAIFSSRQYARLNYSNAMLSRSKNSESNVNIVMQKVCDAQVRIYNAARASPPPFPRNHYHLVRFEDLAKNPLDYFKMWYQAFGLTMSSRLESWVHNITSVDEKPIHYGSKDGTLMPISKFSKRTTQYWRENLSFQKVQEVQHLCRENMKVFGYHPVQSEDELKDSLLQLVVPQKSFQEEH</sequence>
<name>A0A6P7XRN1_9AMPH</name>
<dbReference type="GO" id="GO:0018146">
    <property type="term" value="P:keratan sulfate proteoglycan biosynthetic process"/>
    <property type="evidence" value="ECO:0007669"/>
    <property type="project" value="TreeGrafter"/>
</dbReference>
<reference evidence="5" key="1">
    <citation type="submission" date="2025-08" db="UniProtKB">
        <authorList>
            <consortium name="RefSeq"/>
        </authorList>
    </citation>
    <scope>IDENTIFICATION</scope>
</reference>
<dbReference type="GO" id="GO:0006044">
    <property type="term" value="P:N-acetylglucosamine metabolic process"/>
    <property type="evidence" value="ECO:0007669"/>
    <property type="project" value="TreeGrafter"/>
</dbReference>
<keyword evidence="4" id="KW-1185">Reference proteome</keyword>
<dbReference type="InterPro" id="IPR027417">
    <property type="entry name" value="P-loop_NTPase"/>
</dbReference>
<feature type="transmembrane region" description="Helical" evidence="2">
    <location>
        <begin position="7"/>
        <end position="24"/>
    </location>
</feature>
<accession>A0A6P7XRN1</accession>
<keyword evidence="1" id="KW-0808">Transferase</keyword>
<dbReference type="Pfam" id="PF00685">
    <property type="entry name" value="Sulfotransfer_1"/>
    <property type="match status" value="1"/>
</dbReference>
<dbReference type="RefSeq" id="XP_030053325.1">
    <property type="nucleotide sequence ID" value="XM_030197465.1"/>
</dbReference>
<dbReference type="GeneID" id="115466300"/>
<evidence type="ECO:0000313" key="4">
    <source>
        <dbReference type="Proteomes" id="UP000515156"/>
    </source>
</evidence>
<keyword evidence="2" id="KW-1133">Transmembrane helix</keyword>
<dbReference type="EC" id="2.8.2.-" evidence="1"/>
<feature type="domain" description="Sulfotransferase" evidence="3">
    <location>
        <begin position="43"/>
        <end position="357"/>
    </location>
</feature>
<dbReference type="OrthoDB" id="6138663at2759"/>
<evidence type="ECO:0000256" key="2">
    <source>
        <dbReference type="SAM" id="Phobius"/>
    </source>
</evidence>
<proteinExistence type="inferred from homology"/>
<dbReference type="InterPro" id="IPR051135">
    <property type="entry name" value="Gal/GlcNAc/GalNAc_ST"/>
</dbReference>
<dbReference type="AlphaFoldDB" id="A0A6P7XRN1"/>
<keyword evidence="2" id="KW-0472">Membrane</keyword>
<dbReference type="Proteomes" id="UP000515156">
    <property type="component" value="Chromosome 3"/>
</dbReference>
<dbReference type="SUPFAM" id="SSF52540">
    <property type="entry name" value="P-loop containing nucleoside triphosphate hydrolases"/>
    <property type="match status" value="1"/>
</dbReference>
<protein>
    <recommendedName>
        <fullName evidence="1">Sulfotransferase</fullName>
        <ecNumber evidence="1">2.8.2.-</ecNumber>
    </recommendedName>
</protein>
<dbReference type="InterPro" id="IPR000863">
    <property type="entry name" value="Sulfotransferase_dom"/>
</dbReference>
<keyword evidence="2" id="KW-0812">Transmembrane</keyword>
<dbReference type="GO" id="GO:0006790">
    <property type="term" value="P:sulfur compound metabolic process"/>
    <property type="evidence" value="ECO:0007669"/>
    <property type="project" value="TreeGrafter"/>
</dbReference>